<sequence length="338" mass="38686">MATKKLRGSGAEKSLSSEEQQAKIDEIRKLMGPITSKFPVICSDASILRYLRARNWNTKKANKMLKETLKWRLEHKPDKIRWEDIAHEAKIGKLYIANYCDKHGRTVLIMRPGVQSTSPIDLQIKYLVYCMERAILNLKPDQEQMIWLIDFQGWTMSSISVKVTRETARVLQERYPERLGLAILYNPPKVFESFWLMVKPFLEPKTYKKVRFVFADNPQSRKIMEDLFDMGKLECVFGGTNSLGYDYEDYAKRMMEVDNKMTDSIDSRCLSPCPSIIISESESPSELASDEEGSSSNDEIACSNLEGVDDQKIEDLSLSCKTTANVEVDATSKRGETE</sequence>
<evidence type="ECO:0000313" key="3">
    <source>
        <dbReference type="EMBL" id="PSS01704.1"/>
    </source>
</evidence>
<dbReference type="Pfam" id="PF03765">
    <property type="entry name" value="CRAL_TRIO_N"/>
    <property type="match status" value="1"/>
</dbReference>
<accession>A0A2R6Q497</accession>
<dbReference type="PANTHER" id="PTHR45824:SF18">
    <property type="entry name" value="OS01G0264700 PROTEIN"/>
    <property type="match status" value="1"/>
</dbReference>
<protein>
    <submittedName>
        <fullName evidence="3">Random slug protein</fullName>
    </submittedName>
</protein>
<evidence type="ECO:0000259" key="2">
    <source>
        <dbReference type="PROSITE" id="PS50191"/>
    </source>
</evidence>
<reference evidence="4" key="2">
    <citation type="journal article" date="2018" name="BMC Genomics">
        <title>A manually annotated Actinidia chinensis var. chinensis (kiwifruit) genome highlights the challenges associated with draft genomes and gene prediction in plants.</title>
        <authorList>
            <person name="Pilkington S.M."/>
            <person name="Crowhurst R."/>
            <person name="Hilario E."/>
            <person name="Nardozza S."/>
            <person name="Fraser L."/>
            <person name="Peng Y."/>
            <person name="Gunaseelan K."/>
            <person name="Simpson R."/>
            <person name="Tahir J."/>
            <person name="Deroles S.C."/>
            <person name="Templeton K."/>
            <person name="Luo Z."/>
            <person name="Davy M."/>
            <person name="Cheng C."/>
            <person name="McNeilage M."/>
            <person name="Scaglione D."/>
            <person name="Liu Y."/>
            <person name="Zhang Q."/>
            <person name="Datson P."/>
            <person name="De Silva N."/>
            <person name="Gardiner S.E."/>
            <person name="Bassett H."/>
            <person name="Chagne D."/>
            <person name="McCallum J."/>
            <person name="Dzierzon H."/>
            <person name="Deng C."/>
            <person name="Wang Y.Y."/>
            <person name="Barron L."/>
            <person name="Manako K."/>
            <person name="Bowen J."/>
            <person name="Foster T.M."/>
            <person name="Erridge Z.A."/>
            <person name="Tiffin H."/>
            <person name="Waite C.N."/>
            <person name="Davies K.M."/>
            <person name="Grierson E.P."/>
            <person name="Laing W.A."/>
            <person name="Kirk R."/>
            <person name="Chen X."/>
            <person name="Wood M."/>
            <person name="Montefiori M."/>
            <person name="Brummell D.A."/>
            <person name="Schwinn K.E."/>
            <person name="Catanach A."/>
            <person name="Fullerton C."/>
            <person name="Li D."/>
            <person name="Meiyalaghan S."/>
            <person name="Nieuwenhuizen N."/>
            <person name="Read N."/>
            <person name="Prakash R."/>
            <person name="Hunter D."/>
            <person name="Zhang H."/>
            <person name="McKenzie M."/>
            <person name="Knabel M."/>
            <person name="Harris A."/>
            <person name="Allan A.C."/>
            <person name="Gleave A."/>
            <person name="Chen A."/>
            <person name="Janssen B.J."/>
            <person name="Plunkett B."/>
            <person name="Ampomah-Dwamena C."/>
            <person name="Voogd C."/>
            <person name="Leif D."/>
            <person name="Lafferty D."/>
            <person name="Souleyre E.J.F."/>
            <person name="Varkonyi-Gasic E."/>
            <person name="Gambi F."/>
            <person name="Hanley J."/>
            <person name="Yao J.L."/>
            <person name="Cheung J."/>
            <person name="David K.M."/>
            <person name="Warren B."/>
            <person name="Marsh K."/>
            <person name="Snowden K.C."/>
            <person name="Lin-Wang K."/>
            <person name="Brian L."/>
            <person name="Martinez-Sanchez M."/>
            <person name="Wang M."/>
            <person name="Ileperuma N."/>
            <person name="Macnee N."/>
            <person name="Campin R."/>
            <person name="McAtee P."/>
            <person name="Drummond R.S.M."/>
            <person name="Espley R.V."/>
            <person name="Ireland H.S."/>
            <person name="Wu R."/>
            <person name="Atkinson R.G."/>
            <person name="Karunairetnam S."/>
            <person name="Bulley S."/>
            <person name="Chunkath S."/>
            <person name="Hanley Z."/>
            <person name="Storey R."/>
            <person name="Thrimawithana A.H."/>
            <person name="Thomson S."/>
            <person name="David C."/>
            <person name="Testolin R."/>
            <person name="Huang H."/>
            <person name="Hellens R.P."/>
            <person name="Schaffer R.J."/>
        </authorList>
    </citation>
    <scope>NUCLEOTIDE SEQUENCE [LARGE SCALE GENOMIC DNA]</scope>
    <source>
        <strain evidence="4">cv. Red5</strain>
    </source>
</reference>
<dbReference type="SUPFAM" id="SSF46938">
    <property type="entry name" value="CRAL/TRIO N-terminal domain"/>
    <property type="match status" value="1"/>
</dbReference>
<dbReference type="InterPro" id="IPR036865">
    <property type="entry name" value="CRAL-TRIO_dom_sf"/>
</dbReference>
<dbReference type="SMART" id="SM00516">
    <property type="entry name" value="SEC14"/>
    <property type="match status" value="1"/>
</dbReference>
<dbReference type="InterPro" id="IPR001251">
    <property type="entry name" value="CRAL-TRIO_dom"/>
</dbReference>
<gene>
    <name evidence="3" type="ORF">CEY00_Acc23060</name>
</gene>
<dbReference type="CDD" id="cd00170">
    <property type="entry name" value="SEC14"/>
    <property type="match status" value="1"/>
</dbReference>
<dbReference type="FunFam" id="3.40.525.10:FF:000008">
    <property type="entry name" value="Phosphatidylinositol transfer protein 3"/>
    <property type="match status" value="1"/>
</dbReference>
<dbReference type="PANTHER" id="PTHR45824">
    <property type="entry name" value="GH16843P"/>
    <property type="match status" value="1"/>
</dbReference>
<dbReference type="Pfam" id="PF00650">
    <property type="entry name" value="CRAL_TRIO"/>
    <property type="match status" value="1"/>
</dbReference>
<proteinExistence type="predicted"/>
<dbReference type="OMA" id="WCLERAK"/>
<dbReference type="SUPFAM" id="SSF52087">
    <property type="entry name" value="CRAL/TRIO domain"/>
    <property type="match status" value="1"/>
</dbReference>
<feature type="region of interest" description="Disordered" evidence="1">
    <location>
        <begin position="281"/>
        <end position="306"/>
    </location>
</feature>
<dbReference type="SMART" id="SM01100">
    <property type="entry name" value="CRAL_TRIO_N"/>
    <property type="match status" value="1"/>
</dbReference>
<evidence type="ECO:0000256" key="1">
    <source>
        <dbReference type="SAM" id="MobiDB-lite"/>
    </source>
</evidence>
<organism evidence="3 4">
    <name type="scientific">Actinidia chinensis var. chinensis</name>
    <name type="common">Chinese soft-hair kiwi</name>
    <dbReference type="NCBI Taxonomy" id="1590841"/>
    <lineage>
        <taxon>Eukaryota</taxon>
        <taxon>Viridiplantae</taxon>
        <taxon>Streptophyta</taxon>
        <taxon>Embryophyta</taxon>
        <taxon>Tracheophyta</taxon>
        <taxon>Spermatophyta</taxon>
        <taxon>Magnoliopsida</taxon>
        <taxon>eudicotyledons</taxon>
        <taxon>Gunneridae</taxon>
        <taxon>Pentapetalae</taxon>
        <taxon>asterids</taxon>
        <taxon>Ericales</taxon>
        <taxon>Actinidiaceae</taxon>
        <taxon>Actinidia</taxon>
    </lineage>
</organism>
<comment type="caution">
    <text evidence="3">The sequence shown here is derived from an EMBL/GenBank/DDBJ whole genome shotgun (WGS) entry which is preliminary data.</text>
</comment>
<dbReference type="PROSITE" id="PS50191">
    <property type="entry name" value="CRAL_TRIO"/>
    <property type="match status" value="1"/>
</dbReference>
<dbReference type="Gene3D" id="3.40.525.10">
    <property type="entry name" value="CRAL-TRIO lipid binding domain"/>
    <property type="match status" value="1"/>
</dbReference>
<dbReference type="GO" id="GO:0008526">
    <property type="term" value="F:phosphatidylinositol transfer activity"/>
    <property type="evidence" value="ECO:0007669"/>
    <property type="project" value="TreeGrafter"/>
</dbReference>
<dbReference type="InterPro" id="IPR011074">
    <property type="entry name" value="CRAL/TRIO_N_dom"/>
</dbReference>
<dbReference type="Gramene" id="PSS01704">
    <property type="protein sequence ID" value="PSS01704"/>
    <property type="gene ID" value="CEY00_Acc23060"/>
</dbReference>
<dbReference type="STRING" id="1590841.A0A2R6Q497"/>
<keyword evidence="4" id="KW-1185">Reference proteome</keyword>
<feature type="domain" description="CRAL-TRIO" evidence="2">
    <location>
        <begin position="82"/>
        <end position="245"/>
    </location>
</feature>
<dbReference type="InterPro" id="IPR036273">
    <property type="entry name" value="CRAL/TRIO_N_dom_sf"/>
</dbReference>
<dbReference type="InParanoid" id="A0A2R6Q497"/>
<dbReference type="OrthoDB" id="75724at2759"/>
<dbReference type="InterPro" id="IPR052578">
    <property type="entry name" value="PI_Transfer_CRAL-TRIO"/>
</dbReference>
<dbReference type="Proteomes" id="UP000241394">
    <property type="component" value="Chromosome LG20"/>
</dbReference>
<evidence type="ECO:0000313" key="4">
    <source>
        <dbReference type="Proteomes" id="UP000241394"/>
    </source>
</evidence>
<dbReference type="EMBL" id="NKQK01000020">
    <property type="protein sequence ID" value="PSS01704.1"/>
    <property type="molecule type" value="Genomic_DNA"/>
</dbReference>
<reference evidence="3 4" key="1">
    <citation type="submission" date="2017-07" db="EMBL/GenBank/DDBJ databases">
        <title>An improved, manually edited Actinidia chinensis var. chinensis (kiwifruit) genome highlights the challenges associated with draft genomes and gene prediction in plants.</title>
        <authorList>
            <person name="Pilkington S."/>
            <person name="Crowhurst R."/>
            <person name="Hilario E."/>
            <person name="Nardozza S."/>
            <person name="Fraser L."/>
            <person name="Peng Y."/>
            <person name="Gunaseelan K."/>
            <person name="Simpson R."/>
            <person name="Tahir J."/>
            <person name="Deroles S."/>
            <person name="Templeton K."/>
            <person name="Luo Z."/>
            <person name="Davy M."/>
            <person name="Cheng C."/>
            <person name="Mcneilage M."/>
            <person name="Scaglione D."/>
            <person name="Liu Y."/>
            <person name="Zhang Q."/>
            <person name="Datson P."/>
            <person name="De Silva N."/>
            <person name="Gardiner S."/>
            <person name="Bassett H."/>
            <person name="Chagne D."/>
            <person name="Mccallum J."/>
            <person name="Dzierzon H."/>
            <person name="Deng C."/>
            <person name="Wang Y.-Y."/>
            <person name="Barron N."/>
            <person name="Manako K."/>
            <person name="Bowen J."/>
            <person name="Foster T."/>
            <person name="Erridge Z."/>
            <person name="Tiffin H."/>
            <person name="Waite C."/>
            <person name="Davies K."/>
            <person name="Grierson E."/>
            <person name="Laing W."/>
            <person name="Kirk R."/>
            <person name="Chen X."/>
            <person name="Wood M."/>
            <person name="Montefiori M."/>
            <person name="Brummell D."/>
            <person name="Schwinn K."/>
            <person name="Catanach A."/>
            <person name="Fullerton C."/>
            <person name="Li D."/>
            <person name="Meiyalaghan S."/>
            <person name="Nieuwenhuizen N."/>
            <person name="Read N."/>
            <person name="Prakash R."/>
            <person name="Hunter D."/>
            <person name="Zhang H."/>
            <person name="Mckenzie M."/>
            <person name="Knabel M."/>
            <person name="Harris A."/>
            <person name="Allan A."/>
            <person name="Chen A."/>
            <person name="Janssen B."/>
            <person name="Plunkett B."/>
            <person name="Dwamena C."/>
            <person name="Voogd C."/>
            <person name="Leif D."/>
            <person name="Lafferty D."/>
            <person name="Souleyre E."/>
            <person name="Varkonyi-Gasic E."/>
            <person name="Gambi F."/>
            <person name="Hanley J."/>
            <person name="Yao J.-L."/>
            <person name="Cheung J."/>
            <person name="David K."/>
            <person name="Warren B."/>
            <person name="Marsh K."/>
            <person name="Snowden K."/>
            <person name="Lin-Wang K."/>
            <person name="Brian L."/>
            <person name="Martinez-Sanchez M."/>
            <person name="Wang M."/>
            <person name="Ileperuma N."/>
            <person name="Macnee N."/>
            <person name="Campin R."/>
            <person name="Mcatee P."/>
            <person name="Drummond R."/>
            <person name="Espley R."/>
            <person name="Ireland H."/>
            <person name="Wu R."/>
            <person name="Atkinson R."/>
            <person name="Karunairetnam S."/>
            <person name="Bulley S."/>
            <person name="Chunkath S."/>
            <person name="Hanley Z."/>
            <person name="Storey R."/>
            <person name="Thrimawithana A."/>
            <person name="Thomson S."/>
            <person name="David C."/>
            <person name="Testolin R."/>
        </authorList>
    </citation>
    <scope>NUCLEOTIDE SEQUENCE [LARGE SCALE GENOMIC DNA]</scope>
    <source>
        <strain evidence="4">cv. Red5</strain>
        <tissue evidence="3">Young leaf</tissue>
    </source>
</reference>
<name>A0A2R6Q497_ACTCC</name>
<dbReference type="AlphaFoldDB" id="A0A2R6Q497"/>